<dbReference type="EMBL" id="BPQQ01000005">
    <property type="protein sequence ID" value="GJD98621.1"/>
    <property type="molecule type" value="Genomic_DNA"/>
</dbReference>
<gene>
    <name evidence="2" type="ORF">GMJLKIPL_0532</name>
</gene>
<sequence length="50" mass="5870">MFVSLILSKLRSYLRYRETVLELSRLTDRELEDLGISRYDIRGVARSHAA</sequence>
<protein>
    <recommendedName>
        <fullName evidence="1">YjiS-like domain-containing protein</fullName>
    </recommendedName>
</protein>
<dbReference type="RefSeq" id="WP_238233575.1">
    <property type="nucleotide sequence ID" value="NZ_BPQQ01000005.1"/>
</dbReference>
<evidence type="ECO:0000313" key="2">
    <source>
        <dbReference type="EMBL" id="GJD98621.1"/>
    </source>
</evidence>
<evidence type="ECO:0000313" key="3">
    <source>
        <dbReference type="Proteomes" id="UP001055153"/>
    </source>
</evidence>
<feature type="domain" description="YjiS-like" evidence="1">
    <location>
        <begin position="7"/>
        <end position="42"/>
    </location>
</feature>
<name>A0ABQ4S6B7_9HYPH</name>
<organism evidence="2 3">
    <name type="scientific">Methylobacterium isbiliense</name>
    <dbReference type="NCBI Taxonomy" id="315478"/>
    <lineage>
        <taxon>Bacteria</taxon>
        <taxon>Pseudomonadati</taxon>
        <taxon>Pseudomonadota</taxon>
        <taxon>Alphaproteobacteria</taxon>
        <taxon>Hyphomicrobiales</taxon>
        <taxon>Methylobacteriaceae</taxon>
        <taxon>Methylobacterium</taxon>
    </lineage>
</organism>
<reference evidence="2" key="2">
    <citation type="submission" date="2021-08" db="EMBL/GenBank/DDBJ databases">
        <authorList>
            <person name="Tani A."/>
            <person name="Ola A."/>
            <person name="Ogura Y."/>
            <person name="Katsura K."/>
            <person name="Hayashi T."/>
        </authorList>
    </citation>
    <scope>NUCLEOTIDE SEQUENCE</scope>
    <source>
        <strain evidence="2">DSM 17168</strain>
    </source>
</reference>
<dbReference type="Proteomes" id="UP001055153">
    <property type="component" value="Unassembled WGS sequence"/>
</dbReference>
<evidence type="ECO:0000259" key="1">
    <source>
        <dbReference type="Pfam" id="PF06568"/>
    </source>
</evidence>
<dbReference type="InterPro" id="IPR009506">
    <property type="entry name" value="YjiS-like"/>
</dbReference>
<accession>A0ABQ4S6B7</accession>
<reference evidence="2" key="1">
    <citation type="journal article" date="2021" name="Front. Microbiol.">
        <title>Comprehensive Comparative Genomics and Phenotyping of Methylobacterium Species.</title>
        <authorList>
            <person name="Alessa O."/>
            <person name="Ogura Y."/>
            <person name="Fujitani Y."/>
            <person name="Takami H."/>
            <person name="Hayashi T."/>
            <person name="Sahin N."/>
            <person name="Tani A."/>
        </authorList>
    </citation>
    <scope>NUCLEOTIDE SEQUENCE</scope>
    <source>
        <strain evidence="2">DSM 17168</strain>
    </source>
</reference>
<proteinExistence type="predicted"/>
<dbReference type="Pfam" id="PF06568">
    <property type="entry name" value="YjiS-like"/>
    <property type="match status" value="1"/>
</dbReference>
<keyword evidence="3" id="KW-1185">Reference proteome</keyword>
<comment type="caution">
    <text evidence="2">The sequence shown here is derived from an EMBL/GenBank/DDBJ whole genome shotgun (WGS) entry which is preliminary data.</text>
</comment>